<dbReference type="Proteomes" id="UP001055219">
    <property type="component" value="Unassembled WGS sequence"/>
</dbReference>
<reference evidence="1" key="1">
    <citation type="journal article" date="2021" name="J Fungi (Basel)">
        <title>Genomic and Metabolomic Analyses of the Marine Fungus Emericellopsis cladophorae: Insights into Saltwater Adaptability Mechanisms and Its Biosynthetic Potential.</title>
        <authorList>
            <person name="Goncalves M.F.M."/>
            <person name="Hilario S."/>
            <person name="Van de Peer Y."/>
            <person name="Esteves A.C."/>
            <person name="Alves A."/>
        </authorList>
    </citation>
    <scope>NUCLEOTIDE SEQUENCE</scope>
    <source>
        <strain evidence="1">MUM 19.33</strain>
    </source>
</reference>
<protein>
    <submittedName>
        <fullName evidence="1">Uncharacterized protein</fullName>
    </submittedName>
</protein>
<dbReference type="RefSeq" id="XP_051366796.1">
    <property type="nucleotide sequence ID" value="XM_051505769.1"/>
</dbReference>
<dbReference type="InterPro" id="IPR015424">
    <property type="entry name" value="PyrdxlP-dep_Trfase"/>
</dbReference>
<comment type="caution">
    <text evidence="1">The sequence shown here is derived from an EMBL/GenBank/DDBJ whole genome shotgun (WGS) entry which is preliminary data.</text>
</comment>
<dbReference type="PANTHER" id="PTHR42858:SF1">
    <property type="entry name" value="LD15494P"/>
    <property type="match status" value="1"/>
</dbReference>
<dbReference type="AlphaFoldDB" id="A0A9P9YA63"/>
<dbReference type="Gene3D" id="3.40.640.10">
    <property type="entry name" value="Type I PLP-dependent aspartate aminotransferase-like (Major domain)"/>
    <property type="match status" value="1"/>
</dbReference>
<reference evidence="1" key="2">
    <citation type="submission" date="2022-07" db="EMBL/GenBank/DDBJ databases">
        <authorList>
            <person name="Goncalves M.F.M."/>
            <person name="Hilario S."/>
            <person name="Van De Peer Y."/>
            <person name="Esteves A.C."/>
            <person name="Alves A."/>
        </authorList>
    </citation>
    <scope>NUCLEOTIDE SEQUENCE</scope>
    <source>
        <strain evidence="1">MUM 19.33</strain>
    </source>
</reference>
<proteinExistence type="predicted"/>
<dbReference type="OrthoDB" id="7042322at2759"/>
<accession>A0A9P9YA63</accession>
<dbReference type="SUPFAM" id="SSF53383">
    <property type="entry name" value="PLP-dependent transferases"/>
    <property type="match status" value="1"/>
</dbReference>
<dbReference type="GeneID" id="75832757"/>
<evidence type="ECO:0000313" key="1">
    <source>
        <dbReference type="EMBL" id="KAI6785940.1"/>
    </source>
</evidence>
<evidence type="ECO:0000313" key="2">
    <source>
        <dbReference type="Proteomes" id="UP001055219"/>
    </source>
</evidence>
<dbReference type="GO" id="GO:0047536">
    <property type="term" value="F:2-aminoadipate transaminase activity"/>
    <property type="evidence" value="ECO:0007669"/>
    <property type="project" value="TreeGrafter"/>
</dbReference>
<sequence>MPDALWLSSAYNIMSSPERICVSSGASGNLVSILQKFTEPRASARCRVPEDVEGLDIEFLRTSIQEVESSGGHSDAPPVKTNRTRYPRVYKHIIYAVPTFANPRPEDTQANADADHLPNIPPRIVDVDLNLDGGLQNDFGNVASNSSFSKTIGPGVRTGWNEATPAFTHALSSLGSQSRAAVLRTCPRH</sequence>
<gene>
    <name evidence="1" type="ORF">J7T54_006279</name>
</gene>
<dbReference type="EMBL" id="JAGIXG020000001">
    <property type="protein sequence ID" value="KAI6785940.1"/>
    <property type="molecule type" value="Genomic_DNA"/>
</dbReference>
<organism evidence="1 2">
    <name type="scientific">Emericellopsis cladophorae</name>
    <dbReference type="NCBI Taxonomy" id="2686198"/>
    <lineage>
        <taxon>Eukaryota</taxon>
        <taxon>Fungi</taxon>
        <taxon>Dikarya</taxon>
        <taxon>Ascomycota</taxon>
        <taxon>Pezizomycotina</taxon>
        <taxon>Sordariomycetes</taxon>
        <taxon>Hypocreomycetidae</taxon>
        <taxon>Hypocreales</taxon>
        <taxon>Bionectriaceae</taxon>
        <taxon>Emericellopsis</taxon>
    </lineage>
</organism>
<dbReference type="PANTHER" id="PTHR42858">
    <property type="entry name" value="AMINOTRANSFERASE"/>
    <property type="match status" value="1"/>
</dbReference>
<keyword evidence="2" id="KW-1185">Reference proteome</keyword>
<name>A0A9P9YA63_9HYPO</name>
<dbReference type="InterPro" id="IPR015421">
    <property type="entry name" value="PyrdxlP-dep_Trfase_major"/>
</dbReference>